<dbReference type="EMBL" id="HM222519">
    <property type="protein sequence ID" value="ADK89653.1"/>
    <property type="molecule type" value="Genomic_DNA"/>
</dbReference>
<evidence type="ECO:0000256" key="4">
    <source>
        <dbReference type="ARBA" id="ARBA00011199"/>
    </source>
</evidence>
<dbReference type="PANTHER" id="PTHR48479">
    <property type="entry name" value="NAD(P)H-QUINONE OXIDOREDUCTASE SUBUNIT 6, CHLOROPLASTIC"/>
    <property type="match status" value="1"/>
</dbReference>
<evidence type="ECO:0000256" key="16">
    <source>
        <dbReference type="ARBA" id="ARBA00023078"/>
    </source>
</evidence>
<accession>F5GV51</accession>
<dbReference type="PANTHER" id="PTHR48479:SF1">
    <property type="entry name" value="NAD(P)H-QUINONE OXIDOREDUCTASE SUBUNIT 6, CHLOROPLASTIC"/>
    <property type="match status" value="1"/>
</dbReference>
<dbReference type="InterPro" id="IPR042106">
    <property type="entry name" value="Nuo/plastoQ_OxRdtase_6_NuoJ"/>
</dbReference>
<dbReference type="EC" id="7.1.1.-" evidence="20"/>
<dbReference type="InterPro" id="IPR001457">
    <property type="entry name" value="NADH_UbQ/plastoQ_OxRdtase_su6"/>
</dbReference>
<name>F5GV51_9MARC</name>
<keyword evidence="8 20" id="KW-0934">Plastid</keyword>
<evidence type="ECO:0000256" key="15">
    <source>
        <dbReference type="ARBA" id="ARBA00023027"/>
    </source>
</evidence>
<evidence type="ECO:0000313" key="21">
    <source>
        <dbReference type="EMBL" id="ADK89653.1"/>
    </source>
</evidence>
<comment type="function">
    <text evidence="1 20">NDH shuttles electrons from NAD(P)H:plastoquinone, via FMN and iron-sulfur (Fe-S) centers, to quinones in the photosynthetic chain and possibly in a chloroplast respiratory chain. The immediate electron acceptor for the enzyme in this species is believed to be plastoquinone. Couples the redox reaction to proton translocation, and thus conserves the redox energy in a proton gradient.</text>
</comment>
<geneLocation type="chloroplast" evidence="21"/>
<evidence type="ECO:0000256" key="11">
    <source>
        <dbReference type="ARBA" id="ARBA00022857"/>
    </source>
</evidence>
<sequence length="206" mass="23054">MKLPESFFETIFFFIELSLILGSLGVVLLNDIVYSAFLLGFVFACVALLYLLLDSDFVAAAQVLIYVGAINVLIVFAVMLINKNNPIIFFLVWTIGDGITSAICTSIFLLLNNTISNTSWSKIYLVAQLNKNTELITTENIRRIGLELLTKFLIPFELMSIILLIALIGAITLARGEQVINLEEEVLRNKNNSIIEKIRYLISAKK</sequence>
<keyword evidence="15 20" id="KW-0520">NAD</keyword>
<keyword evidence="6" id="KW-0813">Transport</keyword>
<evidence type="ECO:0000256" key="9">
    <source>
        <dbReference type="ARBA" id="ARBA00022692"/>
    </source>
</evidence>
<dbReference type="Gene3D" id="1.20.120.1200">
    <property type="entry name" value="NADH-ubiquinone/plastoquinone oxidoreductase chain 6, subunit NuoJ"/>
    <property type="match status" value="1"/>
</dbReference>
<evidence type="ECO:0000256" key="17">
    <source>
        <dbReference type="ARBA" id="ARBA00023136"/>
    </source>
</evidence>
<gene>
    <name evidence="21" type="primary">ndhG</name>
</gene>
<dbReference type="GeneID" id="10446490"/>
<evidence type="ECO:0000256" key="20">
    <source>
        <dbReference type="RuleBase" id="RU004431"/>
    </source>
</evidence>
<evidence type="ECO:0000256" key="2">
    <source>
        <dbReference type="ARBA" id="ARBA00004454"/>
    </source>
</evidence>
<proteinExistence type="inferred from homology"/>
<evidence type="ECO:0000256" key="12">
    <source>
        <dbReference type="ARBA" id="ARBA00022957"/>
    </source>
</evidence>
<comment type="catalytic activity">
    <reaction evidence="18 20">
        <text>a plastoquinone + NADPH + (n+1) H(+)(in) = a plastoquinol + NADP(+) + n H(+)(out)</text>
        <dbReference type="Rhea" id="RHEA:42612"/>
        <dbReference type="Rhea" id="RHEA-COMP:9561"/>
        <dbReference type="Rhea" id="RHEA-COMP:9562"/>
        <dbReference type="ChEBI" id="CHEBI:15378"/>
        <dbReference type="ChEBI" id="CHEBI:17757"/>
        <dbReference type="ChEBI" id="CHEBI:57783"/>
        <dbReference type="ChEBI" id="CHEBI:58349"/>
        <dbReference type="ChEBI" id="CHEBI:62192"/>
    </reaction>
</comment>
<comment type="subcellular location">
    <subcellularLocation>
        <location evidence="2">Plastid</location>
        <location evidence="2">Chloroplast thylakoid membrane</location>
        <topology evidence="2">Multi-pass membrane protein</topology>
    </subcellularLocation>
</comment>
<keyword evidence="14 20" id="KW-1133">Transmembrane helix</keyword>
<feature type="transmembrane region" description="Helical" evidence="20">
    <location>
        <begin position="63"/>
        <end position="81"/>
    </location>
</feature>
<keyword evidence="9 20" id="KW-0812">Transmembrane</keyword>
<dbReference type="GO" id="GO:0009535">
    <property type="term" value="C:chloroplast thylakoid membrane"/>
    <property type="evidence" value="ECO:0007669"/>
    <property type="project" value="UniProtKB-SubCell"/>
</dbReference>
<comment type="catalytic activity">
    <reaction evidence="19 20">
        <text>a plastoquinone + NADH + (n+1) H(+)(in) = a plastoquinol + NAD(+) + n H(+)(out)</text>
        <dbReference type="Rhea" id="RHEA:42608"/>
        <dbReference type="Rhea" id="RHEA-COMP:9561"/>
        <dbReference type="Rhea" id="RHEA-COMP:9562"/>
        <dbReference type="ChEBI" id="CHEBI:15378"/>
        <dbReference type="ChEBI" id="CHEBI:17757"/>
        <dbReference type="ChEBI" id="CHEBI:57540"/>
        <dbReference type="ChEBI" id="CHEBI:57945"/>
        <dbReference type="ChEBI" id="CHEBI:62192"/>
    </reaction>
</comment>
<evidence type="ECO:0000256" key="5">
    <source>
        <dbReference type="ARBA" id="ARBA00018131"/>
    </source>
</evidence>
<comment type="subunit">
    <text evidence="4 20">NDH is composed of at least 16 different subunits, 5 of which are encoded in the nucleus.</text>
</comment>
<evidence type="ECO:0000256" key="19">
    <source>
        <dbReference type="ARBA" id="ARBA00048026"/>
    </source>
</evidence>
<keyword evidence="17 20" id="KW-0472">Membrane</keyword>
<comment type="similarity">
    <text evidence="3 20">Belongs to the complex I subunit 6 family.</text>
</comment>
<reference evidence="21" key="1">
    <citation type="journal article" date="2011" name="Plant Ecol Evol">
        <title>Evolutionary stasis in liverwort chloroplast structure: the genome of Ptilidium is colinear with Marchantia.</title>
        <authorList>
            <person name="Forrest L.L."/>
            <person name="Wickett N.J."/>
            <person name="Goffinet B."/>
        </authorList>
    </citation>
    <scope>NUCLEOTIDE SEQUENCE</scope>
</reference>
<keyword evidence="7 20" id="KW-0150">Chloroplast</keyword>
<dbReference type="FunFam" id="1.20.120.1200:FF:000002">
    <property type="entry name" value="NAD(P)H-quinone oxidoreductase subunit 6, chloroplastic"/>
    <property type="match status" value="1"/>
</dbReference>
<keyword evidence="10 20" id="KW-0874">Quinone</keyword>
<dbReference type="AlphaFoldDB" id="F5GV51"/>
<feature type="transmembrane region" description="Helical" evidence="20">
    <location>
        <begin position="32"/>
        <end position="51"/>
    </location>
</feature>
<feature type="transmembrane region" description="Helical" evidence="20">
    <location>
        <begin position="152"/>
        <end position="174"/>
    </location>
</feature>
<evidence type="ECO:0000256" key="7">
    <source>
        <dbReference type="ARBA" id="ARBA00022528"/>
    </source>
</evidence>
<evidence type="ECO:0000256" key="8">
    <source>
        <dbReference type="ARBA" id="ARBA00022640"/>
    </source>
</evidence>
<keyword evidence="16 20" id="KW-0793">Thylakoid</keyword>
<dbReference type="RefSeq" id="YP_004376559.1">
    <property type="nucleotide sequence ID" value="NC_015402.1"/>
</dbReference>
<evidence type="ECO:0000256" key="3">
    <source>
        <dbReference type="ARBA" id="ARBA00005698"/>
    </source>
</evidence>
<dbReference type="Pfam" id="PF00499">
    <property type="entry name" value="Oxidored_q3"/>
    <property type="match status" value="1"/>
</dbReference>
<evidence type="ECO:0000256" key="18">
    <source>
        <dbReference type="ARBA" id="ARBA00047726"/>
    </source>
</evidence>
<organism evidence="21">
    <name type="scientific">Ptilidium pulcherrimum</name>
    <name type="common">naugehyde liverwort</name>
    <dbReference type="NCBI Taxonomy" id="3143427"/>
    <lineage>
        <taxon>Eukaryota</taxon>
        <taxon>Viridiplantae</taxon>
        <taxon>Streptophyta</taxon>
        <taxon>Embryophyta</taxon>
        <taxon>Marchantiophyta</taxon>
        <taxon>Jungermanniopsida</taxon>
        <taxon>Jungermanniidae</taxon>
        <taxon>Ptilidiales</taxon>
        <taxon>Ptilidiaceae</taxon>
        <taxon>Ptilidium</taxon>
    </lineage>
</organism>
<evidence type="ECO:0000256" key="14">
    <source>
        <dbReference type="ARBA" id="ARBA00022989"/>
    </source>
</evidence>
<keyword evidence="13" id="KW-1278">Translocase</keyword>
<evidence type="ECO:0000256" key="10">
    <source>
        <dbReference type="ARBA" id="ARBA00022719"/>
    </source>
</evidence>
<feature type="transmembrane region" description="Helical" evidence="20">
    <location>
        <begin position="7"/>
        <end position="26"/>
    </location>
</feature>
<dbReference type="GO" id="GO:0008137">
    <property type="term" value="F:NADH dehydrogenase (ubiquinone) activity"/>
    <property type="evidence" value="ECO:0007669"/>
    <property type="project" value="UniProtKB-UniRule"/>
</dbReference>
<keyword evidence="12 20" id="KW-0618">Plastoquinone</keyword>
<keyword evidence="11 20" id="KW-0521">NADP</keyword>
<evidence type="ECO:0000256" key="6">
    <source>
        <dbReference type="ARBA" id="ARBA00022448"/>
    </source>
</evidence>
<evidence type="ECO:0000256" key="1">
    <source>
        <dbReference type="ARBA" id="ARBA00004059"/>
    </source>
</evidence>
<feature type="transmembrane region" description="Helical" evidence="20">
    <location>
        <begin position="87"/>
        <end position="111"/>
    </location>
</feature>
<dbReference type="InterPro" id="IPR050290">
    <property type="entry name" value="NAD(P)H-Q_Oxidoreduct_6"/>
</dbReference>
<dbReference type="NCBIfam" id="NF005163">
    <property type="entry name" value="PRK06638.1-3"/>
    <property type="match status" value="1"/>
</dbReference>
<dbReference type="GO" id="GO:0048038">
    <property type="term" value="F:quinone binding"/>
    <property type="evidence" value="ECO:0007669"/>
    <property type="project" value="UniProtKB-KW"/>
</dbReference>
<protein>
    <recommendedName>
        <fullName evidence="5 20">NAD(P)H-quinone oxidoreductase subunit 6, chloroplastic</fullName>
        <ecNumber evidence="20">7.1.1.-</ecNumber>
    </recommendedName>
</protein>
<evidence type="ECO:0000256" key="13">
    <source>
        <dbReference type="ARBA" id="ARBA00022967"/>
    </source>
</evidence>